<dbReference type="InParanoid" id="L5JNU9"/>
<dbReference type="EMBL" id="KB031158">
    <property type="protein sequence ID" value="ELK00416.1"/>
    <property type="molecule type" value="Genomic_DNA"/>
</dbReference>
<accession>L5JNU9</accession>
<keyword evidence="2" id="KW-1185">Reference proteome</keyword>
<dbReference type="Proteomes" id="UP000010552">
    <property type="component" value="Unassembled WGS sequence"/>
</dbReference>
<gene>
    <name evidence="1" type="ORF">PAL_GLEAN10025556</name>
</gene>
<evidence type="ECO:0000313" key="2">
    <source>
        <dbReference type="Proteomes" id="UP000010552"/>
    </source>
</evidence>
<organism evidence="1 2">
    <name type="scientific">Pteropus alecto</name>
    <name type="common">Black flying fox</name>
    <dbReference type="NCBI Taxonomy" id="9402"/>
    <lineage>
        <taxon>Eukaryota</taxon>
        <taxon>Metazoa</taxon>
        <taxon>Chordata</taxon>
        <taxon>Craniata</taxon>
        <taxon>Vertebrata</taxon>
        <taxon>Euteleostomi</taxon>
        <taxon>Mammalia</taxon>
        <taxon>Eutheria</taxon>
        <taxon>Laurasiatheria</taxon>
        <taxon>Chiroptera</taxon>
        <taxon>Yinpterochiroptera</taxon>
        <taxon>Pteropodoidea</taxon>
        <taxon>Pteropodidae</taxon>
        <taxon>Pteropodinae</taxon>
        <taxon>Pteropus</taxon>
    </lineage>
</organism>
<evidence type="ECO:0000313" key="1">
    <source>
        <dbReference type="EMBL" id="ELK00416.1"/>
    </source>
</evidence>
<sequence length="49" mass="5152">MLVNCGYVCEKALFCGIAGPAGTGGVFCYRPKTTFPSILAVLELPFPKA</sequence>
<proteinExistence type="predicted"/>
<reference evidence="2" key="1">
    <citation type="journal article" date="2013" name="Science">
        <title>Comparative analysis of bat genomes provides insight into the evolution of flight and immunity.</title>
        <authorList>
            <person name="Zhang G."/>
            <person name="Cowled C."/>
            <person name="Shi Z."/>
            <person name="Huang Z."/>
            <person name="Bishop-Lilly K.A."/>
            <person name="Fang X."/>
            <person name="Wynne J.W."/>
            <person name="Xiong Z."/>
            <person name="Baker M.L."/>
            <person name="Zhao W."/>
            <person name="Tachedjian M."/>
            <person name="Zhu Y."/>
            <person name="Zhou P."/>
            <person name="Jiang X."/>
            <person name="Ng J."/>
            <person name="Yang L."/>
            <person name="Wu L."/>
            <person name="Xiao J."/>
            <person name="Feng Y."/>
            <person name="Chen Y."/>
            <person name="Sun X."/>
            <person name="Zhang Y."/>
            <person name="Marsh G.A."/>
            <person name="Crameri G."/>
            <person name="Broder C.C."/>
            <person name="Frey K.G."/>
            <person name="Wang L.F."/>
            <person name="Wang J."/>
        </authorList>
    </citation>
    <scope>NUCLEOTIDE SEQUENCE [LARGE SCALE GENOMIC DNA]</scope>
</reference>
<protein>
    <submittedName>
        <fullName evidence="1">Uncharacterized protein</fullName>
    </submittedName>
</protein>
<dbReference type="AlphaFoldDB" id="L5JNU9"/>
<name>L5JNU9_PTEAL</name>